<dbReference type="Proteomes" id="UP000827872">
    <property type="component" value="Linkage Group LG06"/>
</dbReference>
<reference evidence="1" key="1">
    <citation type="submission" date="2021-08" db="EMBL/GenBank/DDBJ databases">
        <title>The first chromosome-level gecko genome reveals the dynamic sex chromosomes of Neotropical dwarf geckos (Sphaerodactylidae: Sphaerodactylus).</title>
        <authorList>
            <person name="Pinto B.J."/>
            <person name="Keating S.E."/>
            <person name="Gamble T."/>
        </authorList>
    </citation>
    <scope>NUCLEOTIDE SEQUENCE</scope>
    <source>
        <strain evidence="1">TG3544</strain>
    </source>
</reference>
<dbReference type="EMBL" id="CM037619">
    <property type="protein sequence ID" value="KAH8007592.1"/>
    <property type="molecule type" value="Genomic_DNA"/>
</dbReference>
<organism evidence="1 2">
    <name type="scientific">Sphaerodactylus townsendi</name>
    <dbReference type="NCBI Taxonomy" id="933632"/>
    <lineage>
        <taxon>Eukaryota</taxon>
        <taxon>Metazoa</taxon>
        <taxon>Chordata</taxon>
        <taxon>Craniata</taxon>
        <taxon>Vertebrata</taxon>
        <taxon>Euteleostomi</taxon>
        <taxon>Lepidosauria</taxon>
        <taxon>Squamata</taxon>
        <taxon>Bifurcata</taxon>
        <taxon>Gekkota</taxon>
        <taxon>Sphaerodactylidae</taxon>
        <taxon>Sphaerodactylus</taxon>
    </lineage>
</organism>
<proteinExistence type="predicted"/>
<comment type="caution">
    <text evidence="1">The sequence shown here is derived from an EMBL/GenBank/DDBJ whole genome shotgun (WGS) entry which is preliminary data.</text>
</comment>
<evidence type="ECO:0000313" key="2">
    <source>
        <dbReference type="Proteomes" id="UP000827872"/>
    </source>
</evidence>
<evidence type="ECO:0000313" key="1">
    <source>
        <dbReference type="EMBL" id="KAH8007592.1"/>
    </source>
</evidence>
<accession>A0ACB8FQN7</accession>
<name>A0ACB8FQN7_9SAUR</name>
<protein>
    <submittedName>
        <fullName evidence="1">Uncharacterized protein</fullName>
    </submittedName>
</protein>
<sequence>MNGHFQGEEKETKMHPESTWDIKREPDVRKPKELSANSHKKKRLGDQTEKSASPKKADRSKHEEASRKGSSESQSKTGESGRPALENKVVEGNTIAETGERDPGYAGTNAKLSGRAKWQESKRGSSLSTKDQNATVATEKKSAAAPENVKFDSTGATKTYSSNSCSCHGSDMDHSQKEPGRKPSEFPRKGHLHSINTCSTNSTSRKATVSPGPWKIPGSNKLPGVLKSSTSATSR</sequence>
<gene>
    <name evidence="1" type="ORF">K3G42_024243</name>
</gene>
<keyword evidence="2" id="KW-1185">Reference proteome</keyword>